<feature type="compositionally biased region" description="Polar residues" evidence="1">
    <location>
        <begin position="124"/>
        <end position="134"/>
    </location>
</feature>
<protein>
    <submittedName>
        <fullName evidence="2">Uncharacterized protein</fullName>
    </submittedName>
</protein>
<sequence length="183" mass="19569">MFAITARAPGLAAPIVFLCSATTRLPQNATHSSAPVEAQHHTAAGIERTHNHTRKPCADFWTGSSRTGASNDCYTAEFTFTVLLPEPPCAAMHTVKSWGSCTGRLRLSKNLALSSSDESRQPAGASSHQLSHSVPTLKARTRSKDFSNTKRFGVPPSLEDPAGDSSKNPDPKVPRQPGHPSWG</sequence>
<evidence type="ECO:0000313" key="2">
    <source>
        <dbReference type="EMBL" id="EOA94316.1"/>
    </source>
</evidence>
<reference evidence="3" key="1">
    <citation type="journal article" date="2013" name="Nat. Genet.">
        <title>The duck genome and transcriptome provide insight into an avian influenza virus reservoir species.</title>
        <authorList>
            <person name="Huang Y."/>
            <person name="Li Y."/>
            <person name="Burt D.W."/>
            <person name="Chen H."/>
            <person name="Zhang Y."/>
            <person name="Qian W."/>
            <person name="Kim H."/>
            <person name="Gan S."/>
            <person name="Zhao Y."/>
            <person name="Li J."/>
            <person name="Yi K."/>
            <person name="Feng H."/>
            <person name="Zhu P."/>
            <person name="Li B."/>
            <person name="Liu Q."/>
            <person name="Fairley S."/>
            <person name="Magor K.E."/>
            <person name="Du Z."/>
            <person name="Hu X."/>
            <person name="Goodman L."/>
            <person name="Tafer H."/>
            <person name="Vignal A."/>
            <person name="Lee T."/>
            <person name="Kim K.W."/>
            <person name="Sheng Z."/>
            <person name="An Y."/>
            <person name="Searle S."/>
            <person name="Herrero J."/>
            <person name="Groenen M.A."/>
            <person name="Crooijmans R.P."/>
            <person name="Faraut T."/>
            <person name="Cai Q."/>
            <person name="Webster R.G."/>
            <person name="Aldridge J.R."/>
            <person name="Warren W.C."/>
            <person name="Bartschat S."/>
            <person name="Kehr S."/>
            <person name="Marz M."/>
            <person name="Stadler P.F."/>
            <person name="Smith J."/>
            <person name="Kraus R.H."/>
            <person name="Zhao Y."/>
            <person name="Ren L."/>
            <person name="Fei J."/>
            <person name="Morisson M."/>
            <person name="Kaiser P."/>
            <person name="Griffin D.K."/>
            <person name="Rao M."/>
            <person name="Pitel F."/>
            <person name="Wang J."/>
            <person name="Li N."/>
        </authorList>
    </citation>
    <scope>NUCLEOTIDE SEQUENCE [LARGE SCALE GENOMIC DNA]</scope>
</reference>
<proteinExistence type="predicted"/>
<feature type="region of interest" description="Disordered" evidence="1">
    <location>
        <begin position="113"/>
        <end position="183"/>
    </location>
</feature>
<evidence type="ECO:0000256" key="1">
    <source>
        <dbReference type="SAM" id="MobiDB-lite"/>
    </source>
</evidence>
<accession>R0JBG9</accession>
<evidence type="ECO:0000313" key="3">
    <source>
        <dbReference type="Proteomes" id="UP000296049"/>
    </source>
</evidence>
<name>R0JBG9_ANAPL</name>
<dbReference type="AlphaFoldDB" id="R0JBG9"/>
<dbReference type="Proteomes" id="UP000296049">
    <property type="component" value="Unassembled WGS sequence"/>
</dbReference>
<dbReference type="EMBL" id="KB744839">
    <property type="protein sequence ID" value="EOA94316.1"/>
    <property type="molecule type" value="Genomic_DNA"/>
</dbReference>
<gene>
    <name evidence="2" type="ORF">Anapl_16146</name>
</gene>
<organism evidence="2 3">
    <name type="scientific">Anas platyrhynchos</name>
    <name type="common">Mallard</name>
    <name type="synonym">Anas boschas</name>
    <dbReference type="NCBI Taxonomy" id="8839"/>
    <lineage>
        <taxon>Eukaryota</taxon>
        <taxon>Metazoa</taxon>
        <taxon>Chordata</taxon>
        <taxon>Craniata</taxon>
        <taxon>Vertebrata</taxon>
        <taxon>Euteleostomi</taxon>
        <taxon>Archelosauria</taxon>
        <taxon>Archosauria</taxon>
        <taxon>Dinosauria</taxon>
        <taxon>Saurischia</taxon>
        <taxon>Theropoda</taxon>
        <taxon>Coelurosauria</taxon>
        <taxon>Aves</taxon>
        <taxon>Neognathae</taxon>
        <taxon>Galloanserae</taxon>
        <taxon>Anseriformes</taxon>
        <taxon>Anatidae</taxon>
        <taxon>Anatinae</taxon>
        <taxon>Anas</taxon>
    </lineage>
</organism>
<keyword evidence="3" id="KW-1185">Reference proteome</keyword>